<gene>
    <name evidence="1" type="ORF">ACFSYJ_11150</name>
</gene>
<evidence type="ECO:0000313" key="1">
    <source>
        <dbReference type="EMBL" id="MFD2459166.1"/>
    </source>
</evidence>
<dbReference type="InterPro" id="IPR023393">
    <property type="entry name" value="START-like_dom_sf"/>
</dbReference>
<name>A0ABW5GCF6_9PSEU</name>
<dbReference type="RefSeq" id="WP_345405998.1">
    <property type="nucleotide sequence ID" value="NZ_BAABHG010000019.1"/>
</dbReference>
<reference evidence="2" key="1">
    <citation type="journal article" date="2019" name="Int. J. Syst. Evol. Microbiol.">
        <title>The Global Catalogue of Microorganisms (GCM) 10K type strain sequencing project: providing services to taxonomists for standard genome sequencing and annotation.</title>
        <authorList>
            <consortium name="The Broad Institute Genomics Platform"/>
            <consortium name="The Broad Institute Genome Sequencing Center for Infectious Disease"/>
            <person name="Wu L."/>
            <person name="Ma J."/>
        </authorList>
    </citation>
    <scope>NUCLEOTIDE SEQUENCE [LARGE SCALE GENOMIC DNA]</scope>
    <source>
        <strain evidence="2">CGMCC 4.7643</strain>
    </source>
</reference>
<comment type="caution">
    <text evidence="1">The sequence shown here is derived from an EMBL/GenBank/DDBJ whole genome shotgun (WGS) entry which is preliminary data.</text>
</comment>
<accession>A0ABW5GCF6</accession>
<dbReference type="EMBL" id="JBHUKU010000005">
    <property type="protein sequence ID" value="MFD2459166.1"/>
    <property type="molecule type" value="Genomic_DNA"/>
</dbReference>
<dbReference type="SUPFAM" id="SSF55961">
    <property type="entry name" value="Bet v1-like"/>
    <property type="match status" value="1"/>
</dbReference>
<dbReference type="Gene3D" id="3.30.530.20">
    <property type="match status" value="1"/>
</dbReference>
<keyword evidence="2" id="KW-1185">Reference proteome</keyword>
<evidence type="ECO:0000313" key="2">
    <source>
        <dbReference type="Proteomes" id="UP001597419"/>
    </source>
</evidence>
<organism evidence="1 2">
    <name type="scientific">Amycolatopsis samaneae</name>
    <dbReference type="NCBI Taxonomy" id="664691"/>
    <lineage>
        <taxon>Bacteria</taxon>
        <taxon>Bacillati</taxon>
        <taxon>Actinomycetota</taxon>
        <taxon>Actinomycetes</taxon>
        <taxon>Pseudonocardiales</taxon>
        <taxon>Pseudonocardiaceae</taxon>
        <taxon>Amycolatopsis</taxon>
    </lineage>
</organism>
<dbReference type="Proteomes" id="UP001597419">
    <property type="component" value="Unassembled WGS sequence"/>
</dbReference>
<sequence>MSAQPDDSAPRTAAEENLSATLTIAAPVATVFAVLADPTTHAAIDGTGWIQEPVDRTPLAEPEQIFRMNMFHPNHPDGEYRVANKVHVFQAPHAIGWLTGTEKNGRLEFGGWFWRYDLAPHGPSGTEVTLTYDWSAVPPSVREYIQFPPFGTEHLTNSLRHLAELAASAPAREVREPR</sequence>
<proteinExistence type="predicted"/>
<protein>
    <submittedName>
        <fullName evidence="1">Polyketide cyclase</fullName>
    </submittedName>
</protein>